<dbReference type="Proteomes" id="UP000784294">
    <property type="component" value="Unassembled WGS sequence"/>
</dbReference>
<organism evidence="2 3">
    <name type="scientific">Protopolystoma xenopodis</name>
    <dbReference type="NCBI Taxonomy" id="117903"/>
    <lineage>
        <taxon>Eukaryota</taxon>
        <taxon>Metazoa</taxon>
        <taxon>Spiralia</taxon>
        <taxon>Lophotrochozoa</taxon>
        <taxon>Platyhelminthes</taxon>
        <taxon>Monogenea</taxon>
        <taxon>Polyopisthocotylea</taxon>
        <taxon>Polystomatidea</taxon>
        <taxon>Polystomatidae</taxon>
        <taxon>Protopolystoma</taxon>
    </lineage>
</organism>
<protein>
    <submittedName>
        <fullName evidence="2">Uncharacterized protein</fullName>
    </submittedName>
</protein>
<dbReference type="EMBL" id="CAAALY010244712">
    <property type="protein sequence ID" value="VEL32825.1"/>
    <property type="molecule type" value="Genomic_DNA"/>
</dbReference>
<keyword evidence="3" id="KW-1185">Reference proteome</keyword>
<reference evidence="2" key="1">
    <citation type="submission" date="2018-11" db="EMBL/GenBank/DDBJ databases">
        <authorList>
            <consortium name="Pathogen Informatics"/>
        </authorList>
    </citation>
    <scope>NUCLEOTIDE SEQUENCE</scope>
</reference>
<evidence type="ECO:0000256" key="1">
    <source>
        <dbReference type="SAM" id="MobiDB-lite"/>
    </source>
</evidence>
<evidence type="ECO:0000313" key="3">
    <source>
        <dbReference type="Proteomes" id="UP000784294"/>
    </source>
</evidence>
<evidence type="ECO:0000313" key="2">
    <source>
        <dbReference type="EMBL" id="VEL32825.1"/>
    </source>
</evidence>
<dbReference type="AlphaFoldDB" id="A0A448XBL4"/>
<feature type="region of interest" description="Disordered" evidence="1">
    <location>
        <begin position="149"/>
        <end position="200"/>
    </location>
</feature>
<gene>
    <name evidence="2" type="ORF">PXEA_LOCUS26265</name>
</gene>
<name>A0A448XBL4_9PLAT</name>
<accession>A0A448XBL4</accession>
<sequence length="224" mass="24730">MLSSSLSASLCAARCRRHRFPSPASSPRLTSSCHFSCLLPGARCLSPGPICVHSFPLVLHSFAVFADVRMDLSLSWSESHQITSCHTTSLSFVSHHTTPHHFTSRHATHHIPSQHTTHYSALAPRNHTQHTWHTQLLLFTSQHHILPNPITPRLTSHSTSATFSQTPHRESQLGLTSSHQTTPHGTGQDSTSNDLTSPHLASHHITPHCVCNTLPRLTRVEHPA</sequence>
<feature type="compositionally biased region" description="Polar residues" evidence="1">
    <location>
        <begin position="153"/>
        <end position="166"/>
    </location>
</feature>
<proteinExistence type="predicted"/>
<feature type="compositionally biased region" description="Polar residues" evidence="1">
    <location>
        <begin position="173"/>
        <end position="196"/>
    </location>
</feature>
<comment type="caution">
    <text evidence="2">The sequence shown here is derived from an EMBL/GenBank/DDBJ whole genome shotgun (WGS) entry which is preliminary data.</text>
</comment>